<evidence type="ECO:0000313" key="11">
    <source>
        <dbReference type="Proteomes" id="UP000076871"/>
    </source>
</evidence>
<dbReference type="EMBL" id="KV427608">
    <property type="protein sequence ID" value="KZT10926.1"/>
    <property type="molecule type" value="Genomic_DNA"/>
</dbReference>
<evidence type="ECO:0000256" key="8">
    <source>
        <dbReference type="ARBA" id="ARBA00023033"/>
    </source>
</evidence>
<protein>
    <submittedName>
        <fullName evidence="10">Cytochrome P450</fullName>
    </submittedName>
</protein>
<sequence length="515" mass="58000">MSRVLSLPNDTEMQIETAAYALYKLYVVVFQPQFSSLRSLRGPASPSRIYGNLRQIFDTGSVRMQEMWVEQYGETIKYKGWLNQDYLYTVDPRAINHILTHSQDYHKPALARYMIAEAIGSVVVVEGEQHRKQNPAFGPVQLRNFTEIFVDRAIQLRNMWLDEISDDAQGARLDVLNGLSKMTLDVMGSAGFDHEFDLLRRDGKFNELADAFQAIFGPPSGKPLFLTVLQFLLPPLRYLPTERTRRLAAAKATIYRIGAQLLVEKKRILEATVEGEKAGAMRLNFAGRDLLALLLKANMATGIPVDQRLTDDEVLTPGYETTANGAMWCLYALTQNLETQEKLYAELSEVPTDGPSMDELQALPFLDLVVRETLRLHAPVPSSLRVAVKDDTIPLQKPFVDVHGKPRDRIDVPKGTTIDIPLLALNRAKTIWGDDALEFNDLMTFLGGPRGCIGYRFAIIEIKALILTLVRAFEFKLAIPADEVVVKSTVVRRPIIRSETEKGTQMPMIIRPRRA</sequence>
<evidence type="ECO:0000256" key="4">
    <source>
        <dbReference type="ARBA" id="ARBA00022617"/>
    </source>
</evidence>
<keyword evidence="6" id="KW-0560">Oxidoreductase</keyword>
<evidence type="ECO:0000256" key="1">
    <source>
        <dbReference type="ARBA" id="ARBA00001971"/>
    </source>
</evidence>
<organism evidence="10 11">
    <name type="scientific">Laetiporus sulphureus 93-53</name>
    <dbReference type="NCBI Taxonomy" id="1314785"/>
    <lineage>
        <taxon>Eukaryota</taxon>
        <taxon>Fungi</taxon>
        <taxon>Dikarya</taxon>
        <taxon>Basidiomycota</taxon>
        <taxon>Agaricomycotina</taxon>
        <taxon>Agaricomycetes</taxon>
        <taxon>Polyporales</taxon>
        <taxon>Laetiporus</taxon>
    </lineage>
</organism>
<evidence type="ECO:0000256" key="2">
    <source>
        <dbReference type="ARBA" id="ARBA00005179"/>
    </source>
</evidence>
<proteinExistence type="inferred from homology"/>
<dbReference type="InParanoid" id="A0A165GWM4"/>
<keyword evidence="5 9" id="KW-0479">Metal-binding</keyword>
<dbReference type="GO" id="GO:0020037">
    <property type="term" value="F:heme binding"/>
    <property type="evidence" value="ECO:0007669"/>
    <property type="project" value="InterPro"/>
</dbReference>
<evidence type="ECO:0000256" key="5">
    <source>
        <dbReference type="ARBA" id="ARBA00022723"/>
    </source>
</evidence>
<feature type="binding site" description="axial binding residue" evidence="9">
    <location>
        <position position="452"/>
    </location>
    <ligand>
        <name>heme</name>
        <dbReference type="ChEBI" id="CHEBI:30413"/>
    </ligand>
    <ligandPart>
        <name>Fe</name>
        <dbReference type="ChEBI" id="CHEBI:18248"/>
    </ligandPart>
</feature>
<dbReference type="InterPro" id="IPR001128">
    <property type="entry name" value="Cyt_P450"/>
</dbReference>
<dbReference type="Proteomes" id="UP000076871">
    <property type="component" value="Unassembled WGS sequence"/>
</dbReference>
<evidence type="ECO:0000256" key="6">
    <source>
        <dbReference type="ARBA" id="ARBA00023002"/>
    </source>
</evidence>
<keyword evidence="11" id="KW-1185">Reference proteome</keyword>
<dbReference type="GO" id="GO:0005506">
    <property type="term" value="F:iron ion binding"/>
    <property type="evidence" value="ECO:0007669"/>
    <property type="project" value="InterPro"/>
</dbReference>
<dbReference type="InterPro" id="IPR002403">
    <property type="entry name" value="Cyt_P450_E_grp-IV"/>
</dbReference>
<evidence type="ECO:0000256" key="7">
    <source>
        <dbReference type="ARBA" id="ARBA00023004"/>
    </source>
</evidence>
<gene>
    <name evidence="10" type="ORF">LAESUDRAFT_734641</name>
</gene>
<dbReference type="AlphaFoldDB" id="A0A165GWM4"/>
<dbReference type="GeneID" id="63827559"/>
<dbReference type="PRINTS" id="PR00465">
    <property type="entry name" value="EP450IV"/>
</dbReference>
<dbReference type="Pfam" id="PF00067">
    <property type="entry name" value="p450"/>
    <property type="match status" value="1"/>
</dbReference>
<evidence type="ECO:0000256" key="9">
    <source>
        <dbReference type="PIRSR" id="PIRSR602403-1"/>
    </source>
</evidence>
<keyword evidence="7 9" id="KW-0408">Iron</keyword>
<dbReference type="GO" id="GO:0016705">
    <property type="term" value="F:oxidoreductase activity, acting on paired donors, with incorporation or reduction of molecular oxygen"/>
    <property type="evidence" value="ECO:0007669"/>
    <property type="project" value="InterPro"/>
</dbReference>
<comment type="similarity">
    <text evidence="3">Belongs to the cytochrome P450 family.</text>
</comment>
<dbReference type="Gene3D" id="1.10.630.10">
    <property type="entry name" value="Cytochrome P450"/>
    <property type="match status" value="1"/>
</dbReference>
<dbReference type="RefSeq" id="XP_040768666.1">
    <property type="nucleotide sequence ID" value="XM_040910530.1"/>
</dbReference>
<keyword evidence="4 9" id="KW-0349">Heme</keyword>
<keyword evidence="8" id="KW-0503">Monooxygenase</keyword>
<comment type="pathway">
    <text evidence="2">Secondary metabolite biosynthesis.</text>
</comment>
<evidence type="ECO:0000313" key="10">
    <source>
        <dbReference type="EMBL" id="KZT10926.1"/>
    </source>
</evidence>
<comment type="cofactor">
    <cofactor evidence="1 9">
        <name>heme</name>
        <dbReference type="ChEBI" id="CHEBI:30413"/>
    </cofactor>
</comment>
<dbReference type="InterPro" id="IPR050121">
    <property type="entry name" value="Cytochrome_P450_monoxygenase"/>
</dbReference>
<evidence type="ECO:0000256" key="3">
    <source>
        <dbReference type="ARBA" id="ARBA00010617"/>
    </source>
</evidence>
<dbReference type="STRING" id="1314785.A0A165GWM4"/>
<accession>A0A165GWM4</accession>
<name>A0A165GWM4_9APHY</name>
<dbReference type="SUPFAM" id="SSF48264">
    <property type="entry name" value="Cytochrome P450"/>
    <property type="match status" value="1"/>
</dbReference>
<dbReference type="PANTHER" id="PTHR24305:SF166">
    <property type="entry name" value="CYTOCHROME P450 12A4, MITOCHONDRIAL-RELATED"/>
    <property type="match status" value="1"/>
</dbReference>
<dbReference type="PRINTS" id="PR00385">
    <property type="entry name" value="P450"/>
</dbReference>
<dbReference type="PANTHER" id="PTHR24305">
    <property type="entry name" value="CYTOCHROME P450"/>
    <property type="match status" value="1"/>
</dbReference>
<dbReference type="OrthoDB" id="1470350at2759"/>
<reference evidence="10 11" key="1">
    <citation type="journal article" date="2016" name="Mol. Biol. Evol.">
        <title>Comparative Genomics of Early-Diverging Mushroom-Forming Fungi Provides Insights into the Origins of Lignocellulose Decay Capabilities.</title>
        <authorList>
            <person name="Nagy L.G."/>
            <person name="Riley R."/>
            <person name="Tritt A."/>
            <person name="Adam C."/>
            <person name="Daum C."/>
            <person name="Floudas D."/>
            <person name="Sun H."/>
            <person name="Yadav J.S."/>
            <person name="Pangilinan J."/>
            <person name="Larsson K.H."/>
            <person name="Matsuura K."/>
            <person name="Barry K."/>
            <person name="Labutti K."/>
            <person name="Kuo R."/>
            <person name="Ohm R.A."/>
            <person name="Bhattacharya S.S."/>
            <person name="Shirouzu T."/>
            <person name="Yoshinaga Y."/>
            <person name="Martin F.M."/>
            <person name="Grigoriev I.V."/>
            <person name="Hibbett D.S."/>
        </authorList>
    </citation>
    <scope>NUCLEOTIDE SEQUENCE [LARGE SCALE GENOMIC DNA]</scope>
    <source>
        <strain evidence="10 11">93-53</strain>
    </source>
</reference>
<dbReference type="GO" id="GO:0004497">
    <property type="term" value="F:monooxygenase activity"/>
    <property type="evidence" value="ECO:0007669"/>
    <property type="project" value="UniProtKB-KW"/>
</dbReference>
<dbReference type="InterPro" id="IPR036396">
    <property type="entry name" value="Cyt_P450_sf"/>
</dbReference>